<dbReference type="AlphaFoldDB" id="A0A1I0YHY9"/>
<sequence length="70" mass="7701">MFLLREQQVLAACLIRNLWRTGSDFSVRSDCLNAVKAGPGKKMLKKYAERSAVGLPGTGNWTSLFNEGVV</sequence>
<gene>
    <name evidence="1" type="ORF">SAMN05216587_11421</name>
</gene>
<accession>A0A1I0YHY9</accession>
<protein>
    <submittedName>
        <fullName evidence="1">Uncharacterized protein</fullName>
    </submittedName>
</protein>
<dbReference type="Proteomes" id="UP000183843">
    <property type="component" value="Unassembled WGS sequence"/>
</dbReference>
<dbReference type="EMBL" id="FOJX01000014">
    <property type="protein sequence ID" value="SFB12944.1"/>
    <property type="molecule type" value="Genomic_DNA"/>
</dbReference>
<evidence type="ECO:0000313" key="1">
    <source>
        <dbReference type="EMBL" id="SFB12944.1"/>
    </source>
</evidence>
<evidence type="ECO:0000313" key="2">
    <source>
        <dbReference type="Proteomes" id="UP000183843"/>
    </source>
</evidence>
<name>A0A1I0YHY9_SELRU</name>
<reference evidence="1 2" key="1">
    <citation type="submission" date="2016-10" db="EMBL/GenBank/DDBJ databases">
        <authorList>
            <person name="de Groot N.N."/>
        </authorList>
    </citation>
    <scope>NUCLEOTIDE SEQUENCE [LARGE SCALE GENOMIC DNA]</scope>
    <source>
        <strain evidence="1 2">L14</strain>
    </source>
</reference>
<organism evidence="1 2">
    <name type="scientific">Selenomonas ruminantium</name>
    <dbReference type="NCBI Taxonomy" id="971"/>
    <lineage>
        <taxon>Bacteria</taxon>
        <taxon>Bacillati</taxon>
        <taxon>Bacillota</taxon>
        <taxon>Negativicutes</taxon>
        <taxon>Selenomonadales</taxon>
        <taxon>Selenomonadaceae</taxon>
        <taxon>Selenomonas</taxon>
    </lineage>
</organism>
<proteinExistence type="predicted"/>